<evidence type="ECO:0000313" key="12">
    <source>
        <dbReference type="Proteomes" id="UP001597044"/>
    </source>
</evidence>
<keyword evidence="9 10" id="KW-0472">Membrane</keyword>
<keyword evidence="11" id="KW-0282">Flagellum</keyword>
<comment type="function">
    <text evidence="1 10">Controls the rotational direction of flagella during chemotaxis.</text>
</comment>
<keyword evidence="7 10" id="KW-0283">Flagellar rotation</keyword>
<comment type="subcellular location">
    <subcellularLocation>
        <location evidence="10">Cell inner membrane</location>
    </subcellularLocation>
    <subcellularLocation>
        <location evidence="2">Cell membrane</location>
        <topology evidence="2">Single-pass membrane protein</topology>
    </subcellularLocation>
</comment>
<keyword evidence="4" id="KW-1003">Cell membrane</keyword>
<dbReference type="RefSeq" id="WP_379069184.1">
    <property type="nucleotide sequence ID" value="NZ_JBHTIT010000001.1"/>
</dbReference>
<keyword evidence="11" id="KW-0969">Cilium</keyword>
<evidence type="ECO:0000256" key="6">
    <source>
        <dbReference type="ARBA" id="ARBA00022692"/>
    </source>
</evidence>
<protein>
    <recommendedName>
        <fullName evidence="10">Flagellar protein FliL</fullName>
    </recommendedName>
</protein>
<evidence type="ECO:0000256" key="5">
    <source>
        <dbReference type="ARBA" id="ARBA00022500"/>
    </source>
</evidence>
<dbReference type="PANTHER" id="PTHR35091">
    <property type="entry name" value="FLAGELLAR PROTEIN FLIL"/>
    <property type="match status" value="1"/>
</dbReference>
<evidence type="ECO:0000256" key="3">
    <source>
        <dbReference type="ARBA" id="ARBA00008281"/>
    </source>
</evidence>
<evidence type="ECO:0000256" key="4">
    <source>
        <dbReference type="ARBA" id="ARBA00022475"/>
    </source>
</evidence>
<keyword evidence="8" id="KW-1133">Transmembrane helix</keyword>
<dbReference type="Proteomes" id="UP001597044">
    <property type="component" value="Unassembled WGS sequence"/>
</dbReference>
<dbReference type="InterPro" id="IPR005503">
    <property type="entry name" value="FliL"/>
</dbReference>
<evidence type="ECO:0000256" key="1">
    <source>
        <dbReference type="ARBA" id="ARBA00002254"/>
    </source>
</evidence>
<keyword evidence="11" id="KW-0966">Cell projection</keyword>
<evidence type="ECO:0000256" key="7">
    <source>
        <dbReference type="ARBA" id="ARBA00022779"/>
    </source>
</evidence>
<comment type="caution">
    <text evidence="11">The sequence shown here is derived from an EMBL/GenBank/DDBJ whole genome shotgun (WGS) entry which is preliminary data.</text>
</comment>
<accession>A0ABW3HHQ6</accession>
<sequence>MKKMVMIGVGVAVLLAAAIGGTLFVTGAFGGHTAASATEAAPAPVKATAAYLPMDPAFTVNIEDGFATRFLQVEINLMYRDSSVVDRATKAMPHIRNDVLLLLSAQNRESIGTPEGRLALQAALLNKINEVLTADTGSGGIEAVYFTKLVVQ</sequence>
<evidence type="ECO:0000256" key="10">
    <source>
        <dbReference type="RuleBase" id="RU364125"/>
    </source>
</evidence>
<gene>
    <name evidence="11" type="primary">fliL</name>
    <name evidence="11" type="ORF">ACFQ0F_03425</name>
</gene>
<evidence type="ECO:0000256" key="8">
    <source>
        <dbReference type="ARBA" id="ARBA00022989"/>
    </source>
</evidence>
<name>A0ABW3HHQ6_9GAMM</name>
<dbReference type="EMBL" id="JBHTIT010000001">
    <property type="protein sequence ID" value="MFD0949447.1"/>
    <property type="molecule type" value="Genomic_DNA"/>
</dbReference>
<keyword evidence="5 10" id="KW-0145">Chemotaxis</keyword>
<organism evidence="11 12">
    <name type="scientific">Paraperlucidibaca wandonensis</name>
    <dbReference type="NCBI Taxonomy" id="1268273"/>
    <lineage>
        <taxon>Bacteria</taxon>
        <taxon>Pseudomonadati</taxon>
        <taxon>Pseudomonadota</taxon>
        <taxon>Gammaproteobacteria</taxon>
        <taxon>Moraxellales</taxon>
        <taxon>Moraxellaceae</taxon>
        <taxon>Paraperlucidibaca</taxon>
    </lineage>
</organism>
<keyword evidence="6" id="KW-0812">Transmembrane</keyword>
<dbReference type="PANTHER" id="PTHR35091:SF2">
    <property type="entry name" value="FLAGELLAR PROTEIN FLIL"/>
    <property type="match status" value="1"/>
</dbReference>
<comment type="similarity">
    <text evidence="3 10">Belongs to the FliL family.</text>
</comment>
<reference evidence="12" key="1">
    <citation type="journal article" date="2019" name="Int. J. Syst. Evol. Microbiol.">
        <title>The Global Catalogue of Microorganisms (GCM) 10K type strain sequencing project: providing services to taxonomists for standard genome sequencing and annotation.</title>
        <authorList>
            <consortium name="The Broad Institute Genomics Platform"/>
            <consortium name="The Broad Institute Genome Sequencing Center for Infectious Disease"/>
            <person name="Wu L."/>
            <person name="Ma J."/>
        </authorList>
    </citation>
    <scope>NUCLEOTIDE SEQUENCE [LARGE SCALE GENOMIC DNA]</scope>
    <source>
        <strain evidence="12">CCUG 63419</strain>
    </source>
</reference>
<proteinExistence type="inferred from homology"/>
<keyword evidence="10" id="KW-0997">Cell inner membrane</keyword>
<evidence type="ECO:0000313" key="11">
    <source>
        <dbReference type="EMBL" id="MFD0949447.1"/>
    </source>
</evidence>
<dbReference type="Pfam" id="PF03748">
    <property type="entry name" value="FliL"/>
    <property type="match status" value="1"/>
</dbReference>
<evidence type="ECO:0000256" key="9">
    <source>
        <dbReference type="ARBA" id="ARBA00023136"/>
    </source>
</evidence>
<keyword evidence="12" id="KW-1185">Reference proteome</keyword>
<evidence type="ECO:0000256" key="2">
    <source>
        <dbReference type="ARBA" id="ARBA00004162"/>
    </source>
</evidence>